<evidence type="ECO:0000313" key="3">
    <source>
        <dbReference type="Proteomes" id="UP001642464"/>
    </source>
</evidence>
<gene>
    <name evidence="2" type="ORF">SCF082_LOCUS37792</name>
</gene>
<proteinExistence type="predicted"/>
<name>A0ABP0PTV1_9DINO</name>
<evidence type="ECO:0000256" key="1">
    <source>
        <dbReference type="SAM" id="MobiDB-lite"/>
    </source>
</evidence>
<dbReference type="Proteomes" id="UP001642464">
    <property type="component" value="Unassembled WGS sequence"/>
</dbReference>
<evidence type="ECO:0008006" key="4">
    <source>
        <dbReference type="Google" id="ProtNLM"/>
    </source>
</evidence>
<keyword evidence="3" id="KW-1185">Reference proteome</keyword>
<feature type="compositionally biased region" description="Basic and acidic residues" evidence="1">
    <location>
        <begin position="335"/>
        <end position="348"/>
    </location>
</feature>
<feature type="region of interest" description="Disordered" evidence="1">
    <location>
        <begin position="248"/>
        <end position="348"/>
    </location>
</feature>
<accession>A0ABP0PTV1</accession>
<comment type="caution">
    <text evidence="2">The sequence shown here is derived from an EMBL/GenBank/DDBJ whole genome shotgun (WGS) entry which is preliminary data.</text>
</comment>
<organism evidence="2 3">
    <name type="scientific">Durusdinium trenchii</name>
    <dbReference type="NCBI Taxonomy" id="1381693"/>
    <lineage>
        <taxon>Eukaryota</taxon>
        <taxon>Sar</taxon>
        <taxon>Alveolata</taxon>
        <taxon>Dinophyceae</taxon>
        <taxon>Suessiales</taxon>
        <taxon>Symbiodiniaceae</taxon>
        <taxon>Durusdinium</taxon>
    </lineage>
</organism>
<protein>
    <recommendedName>
        <fullName evidence="4">C3H1-type domain-containing protein</fullName>
    </recommendedName>
</protein>
<dbReference type="EMBL" id="CAXAMM010038574">
    <property type="protein sequence ID" value="CAK9079171.1"/>
    <property type="molecule type" value="Genomic_DNA"/>
</dbReference>
<reference evidence="2 3" key="1">
    <citation type="submission" date="2024-02" db="EMBL/GenBank/DDBJ databases">
        <authorList>
            <person name="Chen Y."/>
            <person name="Shah S."/>
            <person name="Dougan E. K."/>
            <person name="Thang M."/>
            <person name="Chan C."/>
        </authorList>
    </citation>
    <scope>NUCLEOTIDE SEQUENCE [LARGE SCALE GENOMIC DNA]</scope>
</reference>
<sequence length="373" mass="41125">MAMFHWPPDGHVICRFRPFPDQECCTLSVQRTFLHLACGENPSDMPPNLPVLRSRSAPPRIRCAAEATMAMAGTAGAAAEGFPARLVLQLEPMIPEPSLAEIPPAAASPAEPAAGTLELHAAGLCEPCRFYFGEEVRCHFGDRCRKCHFCTRHEAKKRWRMLGYEKRICKMLIWAGPVKAEGQSNQQQCLCILRHVQYFDAGPPEGAWVGDTHVKCWSEGPGFMSIAQTKRRNAVRLAEAAGAPTVSIDRLPIGGSQPAARKRPRTEMEAEAPRKRAPGGAGDEEQQVRRSRRGEANVTLLTELKPRPRAGARLESPEVRKQLPADVEGPPSTEKQPRGERQANVDETKNLVAQLKEQQRRVEEAVAQQEAAS</sequence>
<evidence type="ECO:0000313" key="2">
    <source>
        <dbReference type="EMBL" id="CAK9079171.1"/>
    </source>
</evidence>
<feature type="compositionally biased region" description="Basic and acidic residues" evidence="1">
    <location>
        <begin position="265"/>
        <end position="274"/>
    </location>
</feature>